<dbReference type="GO" id="GO:0071555">
    <property type="term" value="P:cell wall organization"/>
    <property type="evidence" value="ECO:0007669"/>
    <property type="project" value="UniProtKB-KW"/>
</dbReference>
<sequence>MVTAPRVHAVCRWFRGAFARAHGISAALAVIVVALAVLVTLPGQAQARYASIVIDTETGRVLHEVNADTRNYPASLTKMMTLYMTFEALEEGRLSLHQRLPVSRRAQGMTPSKLGLRVGQTITVEQAILSLVTKSANDVAVVLAESMAESEFKFALKMTEKARELGMNRTRFRNASGLPNRRQLSTARDMAKLAMALIYDYPQYYEYFSVRSFKYGKHRYRNHNNLLGRYDGTDGVKTGYTRASGFNLAASVVRNGRRLIAVVFGGKTARSRDRHIMTLLDRGFRKARTLEPLPVLTPPPHKPVQAIREAMARTSGQPAAKATPAEPVVAQGDAATPAAKPLDKLIARISEPAPEAPVPPATTRPREVKLAARELALAQGDWAVQVGAYRDSDSARQAATRALERVPQILGSSRISVTRIRGDRGPIFRARLVDLARSRAQQACRLLESVGQDCLPIQPRGGVEVAANTERRG</sequence>
<dbReference type="AlphaFoldDB" id="A0A369TC22"/>
<dbReference type="Pfam" id="PF00768">
    <property type="entry name" value="Peptidase_S11"/>
    <property type="match status" value="1"/>
</dbReference>
<dbReference type="PANTHER" id="PTHR21581:SF6">
    <property type="entry name" value="TRAFFICKING PROTEIN PARTICLE COMPLEX SUBUNIT 12"/>
    <property type="match status" value="1"/>
</dbReference>
<dbReference type="EMBL" id="QPMH01000004">
    <property type="protein sequence ID" value="RDD62828.1"/>
    <property type="molecule type" value="Genomic_DNA"/>
</dbReference>
<keyword evidence="4" id="KW-0133">Cell shape</keyword>
<evidence type="ECO:0000313" key="12">
    <source>
        <dbReference type="EMBL" id="RDD62828.1"/>
    </source>
</evidence>
<keyword evidence="5" id="KW-0573">Peptidoglycan synthesis</keyword>
<comment type="similarity">
    <text evidence="1 9">Belongs to the peptidase S11 family.</text>
</comment>
<feature type="active site" evidence="7">
    <location>
        <position position="135"/>
    </location>
</feature>
<evidence type="ECO:0000256" key="9">
    <source>
        <dbReference type="RuleBase" id="RU004016"/>
    </source>
</evidence>
<keyword evidence="3" id="KW-0378">Hydrolase</keyword>
<dbReference type="InterPro" id="IPR001967">
    <property type="entry name" value="Peptidase_S11_N"/>
</dbReference>
<evidence type="ECO:0000256" key="2">
    <source>
        <dbReference type="ARBA" id="ARBA00022729"/>
    </source>
</evidence>
<feature type="domain" description="Peptidase S11 D-alanyl-D-alanine carboxypeptidase A N-terminal" evidence="11">
    <location>
        <begin position="50"/>
        <end position="268"/>
    </location>
</feature>
<evidence type="ECO:0000256" key="10">
    <source>
        <dbReference type="SAM" id="Phobius"/>
    </source>
</evidence>
<dbReference type="GO" id="GO:0009002">
    <property type="term" value="F:serine-type D-Ala-D-Ala carboxypeptidase activity"/>
    <property type="evidence" value="ECO:0007669"/>
    <property type="project" value="InterPro"/>
</dbReference>
<evidence type="ECO:0000256" key="7">
    <source>
        <dbReference type="PIRSR" id="PIRSR618044-1"/>
    </source>
</evidence>
<dbReference type="SUPFAM" id="SSF56601">
    <property type="entry name" value="beta-lactamase/transpeptidase-like"/>
    <property type="match status" value="1"/>
</dbReference>
<evidence type="ECO:0000256" key="8">
    <source>
        <dbReference type="PIRSR" id="PIRSR618044-2"/>
    </source>
</evidence>
<dbReference type="GO" id="GO:0009252">
    <property type="term" value="P:peptidoglycan biosynthetic process"/>
    <property type="evidence" value="ECO:0007669"/>
    <property type="project" value="UniProtKB-KW"/>
</dbReference>
<keyword evidence="10" id="KW-0472">Membrane</keyword>
<feature type="active site" description="Acyl-ester intermediate" evidence="7">
    <location>
        <position position="75"/>
    </location>
</feature>
<keyword evidence="13" id="KW-1185">Reference proteome</keyword>
<evidence type="ECO:0000256" key="6">
    <source>
        <dbReference type="ARBA" id="ARBA00023316"/>
    </source>
</evidence>
<proteinExistence type="inferred from homology"/>
<keyword evidence="6" id="KW-0961">Cell wall biogenesis/degradation</keyword>
<name>A0A369TC22_9PROT</name>
<evidence type="ECO:0000256" key="3">
    <source>
        <dbReference type="ARBA" id="ARBA00022801"/>
    </source>
</evidence>
<keyword evidence="12" id="KW-0121">Carboxypeptidase</keyword>
<evidence type="ECO:0000313" key="13">
    <source>
        <dbReference type="Proteomes" id="UP000253941"/>
    </source>
</evidence>
<dbReference type="GO" id="GO:0006508">
    <property type="term" value="P:proteolysis"/>
    <property type="evidence" value="ECO:0007669"/>
    <property type="project" value="InterPro"/>
</dbReference>
<keyword evidence="10" id="KW-0812">Transmembrane</keyword>
<organism evidence="12 13">
    <name type="scientific">Ferruginivarius sediminum</name>
    <dbReference type="NCBI Taxonomy" id="2661937"/>
    <lineage>
        <taxon>Bacteria</taxon>
        <taxon>Pseudomonadati</taxon>
        <taxon>Pseudomonadota</taxon>
        <taxon>Alphaproteobacteria</taxon>
        <taxon>Rhodospirillales</taxon>
        <taxon>Rhodospirillaceae</taxon>
        <taxon>Ferruginivarius</taxon>
    </lineage>
</organism>
<gene>
    <name evidence="12" type="ORF">DRB17_06635</name>
</gene>
<dbReference type="RefSeq" id="WP_114581403.1">
    <property type="nucleotide sequence ID" value="NZ_QPMH01000004.1"/>
</dbReference>
<evidence type="ECO:0000256" key="5">
    <source>
        <dbReference type="ARBA" id="ARBA00022984"/>
    </source>
</evidence>
<protein>
    <submittedName>
        <fullName evidence="12">D-alanyl-D-alanine carboxypeptidase</fullName>
    </submittedName>
</protein>
<dbReference type="PRINTS" id="PR00725">
    <property type="entry name" value="DADACBPTASE1"/>
</dbReference>
<evidence type="ECO:0000259" key="11">
    <source>
        <dbReference type="Pfam" id="PF00768"/>
    </source>
</evidence>
<feature type="binding site" evidence="8">
    <location>
        <position position="237"/>
    </location>
    <ligand>
        <name>substrate</name>
    </ligand>
</feature>
<evidence type="ECO:0000256" key="1">
    <source>
        <dbReference type="ARBA" id="ARBA00007164"/>
    </source>
</evidence>
<keyword evidence="12" id="KW-0645">Protease</keyword>
<dbReference type="Gene3D" id="3.40.710.10">
    <property type="entry name" value="DD-peptidase/beta-lactamase superfamily"/>
    <property type="match status" value="1"/>
</dbReference>
<feature type="active site" description="Proton acceptor" evidence="7">
    <location>
        <position position="78"/>
    </location>
</feature>
<comment type="caution">
    <text evidence="12">The sequence shown here is derived from an EMBL/GenBank/DDBJ whole genome shotgun (WGS) entry which is preliminary data.</text>
</comment>
<keyword evidence="2" id="KW-0732">Signal</keyword>
<dbReference type="GO" id="GO:0008360">
    <property type="term" value="P:regulation of cell shape"/>
    <property type="evidence" value="ECO:0007669"/>
    <property type="project" value="UniProtKB-KW"/>
</dbReference>
<feature type="transmembrane region" description="Helical" evidence="10">
    <location>
        <begin position="21"/>
        <end position="41"/>
    </location>
</feature>
<accession>A0A369TC22</accession>
<evidence type="ECO:0000256" key="4">
    <source>
        <dbReference type="ARBA" id="ARBA00022960"/>
    </source>
</evidence>
<dbReference type="Proteomes" id="UP000253941">
    <property type="component" value="Unassembled WGS sequence"/>
</dbReference>
<dbReference type="InterPro" id="IPR012338">
    <property type="entry name" value="Beta-lactam/transpept-like"/>
</dbReference>
<reference evidence="12 13" key="1">
    <citation type="submission" date="2018-07" db="EMBL/GenBank/DDBJ databases">
        <title>Venubactetium sediminum gen. nov., sp. nov., isolated from a marine solar saltern.</title>
        <authorList>
            <person name="Wang S."/>
        </authorList>
    </citation>
    <scope>NUCLEOTIDE SEQUENCE [LARGE SCALE GENOMIC DNA]</scope>
    <source>
        <strain evidence="12 13">WD2A32</strain>
    </source>
</reference>
<keyword evidence="10" id="KW-1133">Transmembrane helix</keyword>
<dbReference type="PANTHER" id="PTHR21581">
    <property type="entry name" value="D-ALANYL-D-ALANINE CARBOXYPEPTIDASE"/>
    <property type="match status" value="1"/>
</dbReference>
<dbReference type="InterPro" id="IPR018044">
    <property type="entry name" value="Peptidase_S11"/>
</dbReference>